<dbReference type="RefSeq" id="WP_249861036.1">
    <property type="nucleotide sequence ID" value="NZ_CP027059.1"/>
</dbReference>
<dbReference type="CDD" id="cd02042">
    <property type="entry name" value="ParAB_family"/>
    <property type="match status" value="1"/>
</dbReference>
<proteinExistence type="predicted"/>
<reference evidence="2" key="1">
    <citation type="submission" date="2018-02" db="EMBL/GenBank/DDBJ databases">
        <authorList>
            <person name="Kim S.-K."/>
            <person name="Jung H.-I."/>
            <person name="Lee S.-W."/>
        </authorList>
    </citation>
    <scope>NUCLEOTIDE SEQUENCE</scope>
    <source>
        <strain evidence="2">SK3146</strain>
    </source>
</reference>
<dbReference type="Pfam" id="PF13614">
    <property type="entry name" value="AAA_31"/>
    <property type="match status" value="1"/>
</dbReference>
<dbReference type="InterPro" id="IPR027417">
    <property type="entry name" value="P-loop_NTPase"/>
</dbReference>
<evidence type="ECO:0000313" key="2">
    <source>
        <dbReference type="EMBL" id="UQZ85399.1"/>
    </source>
</evidence>
<accession>A0ABY4RUI8</accession>
<organism evidence="2 3">
    <name type="scientific">Paenibacillus konkukensis</name>
    <dbReference type="NCBI Taxonomy" id="2020716"/>
    <lineage>
        <taxon>Bacteria</taxon>
        <taxon>Bacillati</taxon>
        <taxon>Bacillota</taxon>
        <taxon>Bacilli</taxon>
        <taxon>Bacillales</taxon>
        <taxon>Paenibacillaceae</taxon>
        <taxon>Paenibacillus</taxon>
    </lineage>
</organism>
<keyword evidence="3" id="KW-1185">Reference proteome</keyword>
<dbReference type="InterPro" id="IPR050678">
    <property type="entry name" value="DNA_Partitioning_ATPase"/>
</dbReference>
<protein>
    <submittedName>
        <fullName evidence="2">Sporulation initiation inhibitor protein Soj</fullName>
        <ecNumber evidence="2">3.6.-.-</ecNumber>
    </submittedName>
</protein>
<name>A0ABY4RUI8_9BACL</name>
<dbReference type="PANTHER" id="PTHR13696">
    <property type="entry name" value="P-LOOP CONTAINING NUCLEOSIDE TRIPHOSPHATE HYDROLASE"/>
    <property type="match status" value="1"/>
</dbReference>
<reference evidence="2" key="2">
    <citation type="journal article" date="2021" name="J Anim Sci Technol">
        <title>Complete genome sequence of Paenibacillus konkukensis sp. nov. SK3146 as a potential probiotic strain.</title>
        <authorList>
            <person name="Jung H.I."/>
            <person name="Park S."/>
            <person name="Niu K.M."/>
            <person name="Lee S.W."/>
            <person name="Kothari D."/>
            <person name="Yi K.J."/>
            <person name="Kim S.K."/>
        </authorList>
    </citation>
    <scope>NUCLEOTIDE SEQUENCE</scope>
    <source>
        <strain evidence="2">SK3146</strain>
    </source>
</reference>
<gene>
    <name evidence="2" type="primary">soj_4</name>
    <name evidence="2" type="ORF">SK3146_04688</name>
</gene>
<dbReference type="Proteomes" id="UP001057134">
    <property type="component" value="Chromosome"/>
</dbReference>
<dbReference type="InterPro" id="IPR025669">
    <property type="entry name" value="AAA_dom"/>
</dbReference>
<dbReference type="EC" id="3.6.-.-" evidence="2"/>
<dbReference type="Gene3D" id="3.40.50.300">
    <property type="entry name" value="P-loop containing nucleotide triphosphate hydrolases"/>
    <property type="match status" value="1"/>
</dbReference>
<feature type="domain" description="AAA" evidence="1">
    <location>
        <begin position="3"/>
        <end position="191"/>
    </location>
</feature>
<sequence>MAHKISLINMKGGVGKSTLAVNLAWHFSAYTSWLKKVLVIDLDPQFNASQYLLGPDKYLKHVVTKEKPTVYHVFERYSPEFKGIDLDKAIKNITENQSGGKIDLLPAQLELAYTLKNPSDKARNLKEFIDTVESEYDVIIIDCSPTDSMLTEAAYLCTDHVLIPVRPEYLSSIGLPLLYRSILDFKEKYKKHPIEIAGVVFNATDDYSPEENKSKKNVKEVCKNLDIKIFKKEISFSRSYPKGARENAPIFRTSYARYDRSQEFLNFTEEFAKEVGIS</sequence>
<evidence type="ECO:0000259" key="1">
    <source>
        <dbReference type="Pfam" id="PF13614"/>
    </source>
</evidence>
<dbReference type="GO" id="GO:0016787">
    <property type="term" value="F:hydrolase activity"/>
    <property type="evidence" value="ECO:0007669"/>
    <property type="project" value="UniProtKB-KW"/>
</dbReference>
<dbReference type="EMBL" id="CP027059">
    <property type="protein sequence ID" value="UQZ85399.1"/>
    <property type="molecule type" value="Genomic_DNA"/>
</dbReference>
<evidence type="ECO:0000313" key="3">
    <source>
        <dbReference type="Proteomes" id="UP001057134"/>
    </source>
</evidence>
<keyword evidence="2" id="KW-0378">Hydrolase</keyword>
<dbReference type="SUPFAM" id="SSF52540">
    <property type="entry name" value="P-loop containing nucleoside triphosphate hydrolases"/>
    <property type="match status" value="1"/>
</dbReference>
<dbReference type="PANTHER" id="PTHR13696:SF99">
    <property type="entry name" value="COBYRINIC ACID AC-DIAMIDE SYNTHASE"/>
    <property type="match status" value="1"/>
</dbReference>